<evidence type="ECO:0000313" key="9">
    <source>
        <dbReference type="EMBL" id="CAI3989889.1"/>
    </source>
</evidence>
<feature type="domain" description="C2H2-type" evidence="8">
    <location>
        <begin position="798"/>
        <end position="819"/>
    </location>
</feature>
<proteinExistence type="predicted"/>
<dbReference type="InterPro" id="IPR001394">
    <property type="entry name" value="Peptidase_C19_UCH"/>
</dbReference>
<reference evidence="10" key="2">
    <citation type="submission" date="2024-04" db="EMBL/GenBank/DDBJ databases">
        <authorList>
            <person name="Chen Y."/>
            <person name="Shah S."/>
            <person name="Dougan E. K."/>
            <person name="Thang M."/>
            <person name="Chan C."/>
        </authorList>
    </citation>
    <scope>NUCLEOTIDE SEQUENCE [LARGE SCALE GENOMIC DNA]</scope>
</reference>
<evidence type="ECO:0000256" key="3">
    <source>
        <dbReference type="ARBA" id="ARBA00022737"/>
    </source>
</evidence>
<dbReference type="Gene3D" id="3.60.10.10">
    <property type="entry name" value="Endonuclease/exonuclease/phosphatase"/>
    <property type="match status" value="1"/>
</dbReference>
<dbReference type="Proteomes" id="UP001152797">
    <property type="component" value="Unassembled WGS sequence"/>
</dbReference>
<dbReference type="SMART" id="SM00355">
    <property type="entry name" value="ZnF_C2H2"/>
    <property type="match status" value="7"/>
</dbReference>
<dbReference type="InterPro" id="IPR038765">
    <property type="entry name" value="Papain-like_cys_pep_sf"/>
</dbReference>
<keyword evidence="2" id="KW-0479">Metal-binding</keyword>
<dbReference type="EMBL" id="CAMXCT030001413">
    <property type="protein sequence ID" value="CAL4777201.1"/>
    <property type="molecule type" value="Genomic_DNA"/>
</dbReference>
<dbReference type="InterPro" id="IPR036691">
    <property type="entry name" value="Endo/exonu/phosph_ase_sf"/>
</dbReference>
<keyword evidence="6" id="KW-0539">Nucleus</keyword>
<reference evidence="9" key="1">
    <citation type="submission" date="2022-10" db="EMBL/GenBank/DDBJ databases">
        <authorList>
            <person name="Chen Y."/>
            <person name="Dougan E. K."/>
            <person name="Chan C."/>
            <person name="Rhodes N."/>
            <person name="Thang M."/>
        </authorList>
    </citation>
    <scope>NUCLEOTIDE SEQUENCE</scope>
</reference>
<feature type="region of interest" description="Disordered" evidence="7">
    <location>
        <begin position="1122"/>
        <end position="1149"/>
    </location>
</feature>
<name>A0A9P1CDZ1_9DINO</name>
<feature type="domain" description="C2H2-type" evidence="8">
    <location>
        <begin position="905"/>
        <end position="926"/>
    </location>
</feature>
<protein>
    <recommendedName>
        <fullName evidence="8">C2H2-type domain-containing protein</fullName>
    </recommendedName>
</protein>
<evidence type="ECO:0000256" key="6">
    <source>
        <dbReference type="ARBA" id="ARBA00023242"/>
    </source>
</evidence>
<evidence type="ECO:0000313" key="11">
    <source>
        <dbReference type="Proteomes" id="UP001152797"/>
    </source>
</evidence>
<feature type="compositionally biased region" description="Basic and acidic residues" evidence="7">
    <location>
        <begin position="1131"/>
        <end position="1144"/>
    </location>
</feature>
<dbReference type="OrthoDB" id="435564at2759"/>
<evidence type="ECO:0000256" key="5">
    <source>
        <dbReference type="ARBA" id="ARBA00022833"/>
    </source>
</evidence>
<organism evidence="9">
    <name type="scientific">Cladocopium goreaui</name>
    <dbReference type="NCBI Taxonomy" id="2562237"/>
    <lineage>
        <taxon>Eukaryota</taxon>
        <taxon>Sar</taxon>
        <taxon>Alveolata</taxon>
        <taxon>Dinophyceae</taxon>
        <taxon>Suessiales</taxon>
        <taxon>Symbiodiniaceae</taxon>
        <taxon>Cladocopium</taxon>
    </lineage>
</organism>
<dbReference type="GO" id="GO:0004843">
    <property type="term" value="F:cysteine-type deubiquitinase activity"/>
    <property type="evidence" value="ECO:0007669"/>
    <property type="project" value="InterPro"/>
</dbReference>
<evidence type="ECO:0000256" key="2">
    <source>
        <dbReference type="ARBA" id="ARBA00022723"/>
    </source>
</evidence>
<evidence type="ECO:0000259" key="8">
    <source>
        <dbReference type="PROSITE" id="PS00028"/>
    </source>
</evidence>
<evidence type="ECO:0000256" key="4">
    <source>
        <dbReference type="ARBA" id="ARBA00022771"/>
    </source>
</evidence>
<keyword evidence="3" id="KW-0677">Repeat</keyword>
<dbReference type="Pfam" id="PF03372">
    <property type="entry name" value="Exo_endo_phos"/>
    <property type="match status" value="1"/>
</dbReference>
<dbReference type="GO" id="GO:0008270">
    <property type="term" value="F:zinc ion binding"/>
    <property type="evidence" value="ECO:0007669"/>
    <property type="project" value="UniProtKB-KW"/>
</dbReference>
<dbReference type="PANTHER" id="PTHR24406">
    <property type="entry name" value="TRANSCRIPTIONAL REPRESSOR CTCFL-RELATED"/>
    <property type="match status" value="1"/>
</dbReference>
<gene>
    <name evidence="9" type="ORF">C1SCF055_LOCUS16920</name>
</gene>
<feature type="domain" description="C2H2-type" evidence="8">
    <location>
        <begin position="710"/>
        <end position="731"/>
    </location>
</feature>
<dbReference type="SUPFAM" id="SSF56219">
    <property type="entry name" value="DNase I-like"/>
    <property type="match status" value="1"/>
</dbReference>
<dbReference type="GO" id="GO:0005634">
    <property type="term" value="C:nucleus"/>
    <property type="evidence" value="ECO:0007669"/>
    <property type="project" value="UniProtKB-SubCell"/>
</dbReference>
<dbReference type="InterPro" id="IPR013087">
    <property type="entry name" value="Znf_C2H2_type"/>
</dbReference>
<evidence type="ECO:0000256" key="1">
    <source>
        <dbReference type="ARBA" id="ARBA00004123"/>
    </source>
</evidence>
<keyword evidence="11" id="KW-1185">Reference proteome</keyword>
<evidence type="ECO:0000256" key="7">
    <source>
        <dbReference type="SAM" id="MobiDB-lite"/>
    </source>
</evidence>
<dbReference type="Pfam" id="PF00443">
    <property type="entry name" value="UCH"/>
    <property type="match status" value="1"/>
</dbReference>
<sequence>MCDSTSMRLETATQERSRVEKRSLNRAYRRSLHQGVAWYKGKQYVPAEFERMGCAHTSPPDLTKALSTHLQRDWQRCNHHHAAKRRLTVWQWNCGGISAARLDEVKAWLVLNHVTIAVLVETRLTYDAFWTDPHWHCLHTGEGPHRGKGIMILISTSLCTAADISWQFPDSGRLAHVRLTGPTRPIDIVACYQHTFQANTACHKARSQWWTQLEQVLTGIPNRHNLILLGDFNCSVDASPNNTGTQVFAWHGQNITGPAHPDQFRFLQLLRQFSLVVLNSWSATLGPTYVHGQKASRIDHICVRQMYADGEARNVSYLWQSPFLEQTDVGHVPMMCTIAKYWIPAFERHKIQTVTMQQRRESRQAYVDQTPTWQRFTQQTQHAITQHLATATHDADSVMDHMHQTVMETFCTHFPKGQQPRSTPPWMTALPTILNKWEHRRRMQSKDRHGEHLKIMVPGRPDVCIPIQKNTKYLGVIISYQQFEDASLQHRMSLMHVGFRRLQRTHQDQHAQLLTHDVTHSIHWHHLPDLMTQLQHLQATATLETSLPLNLEAGTSFFQCAKCDFCTMDVSAFRRHCTTAHGHAMYRTHHVDPAAHADNGLPTCKHCSKAFTTWRGFRTHIERGCQALLLGPAPYGADTDPLRAHLGTLRPMNSQAADAAARGLRLITADELHNLKQQDFGPRLLHLIAERNWEQLATDQAACRYLSSRCVICSFQFSRCQELHQHFRLQHPELWEHAPQKAIQLTNIYSDEPPCGCCGALFRTHSCPTWSQIAVLLVNGAGLDAVDLTPLTEERHRCELCLIWFCTTAALVQHLQASHGLQGLSFVESRDALDNTTACAHCGLLFQSMSGLKSHIVQGRCEHFNPNASAETMEIDELWRQACLEGKLMEVLAPPHNRMRLTIVCQACGKGCKRAADLSLHLQTSHARLWRQSERLTMILVDALYQQRCYCNPQVGTKRGSHVCLPFRQIAMSYHRMGTEIFAPTVITDNTLKDVLSDKLPREIKYRLEQALVHRSFANVWQDPAILQMLRGQCIFCGDFLATSDLALHLREEHNCRHEMFLFYMEQFLPVMHALSPEGYQCPLCLLIFNLPAELRPDETLAAFQHLAPLFQVKDKDLTLQANPRKAKSRRKEEPNSQDSKEDVDMPNVSTAPTMQLLRTLTQLVVRHDQELQDLRKMDQFILFLNPEPTGALHILLQESAQWKKSMEEGSTSLKMPLRQHLMKALLNAMMTRAGQIVESKDTEGLFTTSLQKGVILADRSFPFHRWDPASKQLTIDKKQPVSAAKMKQHLEELLEMLTDPAMVIRFHALSQSKDQNSKAVPWRLQINMRTNRPGQGAEGAEGHTSQTRELSPALMADMTKNLSIMCMANDRNWCYGNSTAYSFLWTLLCLNCHETSLWGWQSSALIDFIQHHSTPVVLKNIDWFKQILLDWGISQTQQDSAECAQHLLNWLQPQAFDMRWERRLDTEHGLHVFDHSTSHTPILLPFAREHHVCGTCKLTDLIVTWMQEQSMCTALVTAPPCICLTIDRFHQTGCGTIERNVSAIDLEAEVEIPVFTTGLECDMLGYIVVAAIAHLGQDRSGHCRALLKIQPGVTTAAQPIAWLLTDDEQKPAPVWQIPAWFQTHATVVWAVRTDCLRLPLYQPENGTSSEPSNTNDASHVDPVTAPETALIHLLQAQPGVGTEE</sequence>
<comment type="caution">
    <text evidence="9">The sequence shown here is derived from an EMBL/GenBank/DDBJ whole genome shotgun (WGS) entry which is preliminary data.</text>
</comment>
<dbReference type="InterPro" id="IPR005135">
    <property type="entry name" value="Endo/exonuclease/phosphatase"/>
</dbReference>
<accession>A0A9P1CDZ1</accession>
<dbReference type="InterPro" id="IPR050888">
    <property type="entry name" value="ZnF_C2H2-type_TF"/>
</dbReference>
<dbReference type="EMBL" id="CAMXCT020001413">
    <property type="protein sequence ID" value="CAL1143264.1"/>
    <property type="molecule type" value="Genomic_DNA"/>
</dbReference>
<comment type="subcellular location">
    <subcellularLocation>
        <location evidence="1">Nucleus</location>
    </subcellularLocation>
</comment>
<dbReference type="SUPFAM" id="SSF54001">
    <property type="entry name" value="Cysteine proteinases"/>
    <property type="match status" value="1"/>
</dbReference>
<dbReference type="EMBL" id="CAMXCT010001413">
    <property type="protein sequence ID" value="CAI3989889.1"/>
    <property type="molecule type" value="Genomic_DNA"/>
</dbReference>
<keyword evidence="4" id="KW-0863">Zinc-finger</keyword>
<keyword evidence="5" id="KW-0862">Zinc</keyword>
<dbReference type="GO" id="GO:0016579">
    <property type="term" value="P:protein deubiquitination"/>
    <property type="evidence" value="ECO:0007669"/>
    <property type="project" value="InterPro"/>
</dbReference>
<dbReference type="PROSITE" id="PS00028">
    <property type="entry name" value="ZINC_FINGER_C2H2_1"/>
    <property type="match status" value="3"/>
</dbReference>
<evidence type="ECO:0000313" key="10">
    <source>
        <dbReference type="EMBL" id="CAL1143264.1"/>
    </source>
</evidence>